<dbReference type="EMBL" id="JABFBC010000001">
    <property type="protein sequence ID" value="NNU80780.1"/>
    <property type="molecule type" value="Genomic_DNA"/>
</dbReference>
<accession>A0A849L3H7</accession>
<protein>
    <submittedName>
        <fullName evidence="1">DUF1153 domain-containing protein</fullName>
    </submittedName>
</protein>
<gene>
    <name evidence="1" type="ORF">HMH01_10055</name>
</gene>
<dbReference type="InterPro" id="IPR010921">
    <property type="entry name" value="Trp_repressor/repl_initiator"/>
</dbReference>
<dbReference type="InterPro" id="IPR036388">
    <property type="entry name" value="WH-like_DNA-bd_sf"/>
</dbReference>
<reference evidence="1 2" key="1">
    <citation type="submission" date="2020-05" db="EMBL/GenBank/DDBJ databases">
        <title>Gimesia benthica sp. nov., a novel planctomycete isolated from a deep-sea water sample of the Northwest Indian Ocean.</title>
        <authorList>
            <person name="Wang J."/>
            <person name="Ruan C."/>
            <person name="Song L."/>
            <person name="Zhu Y."/>
            <person name="Li A."/>
            <person name="Zheng X."/>
            <person name="Wang L."/>
            <person name="Lu Z."/>
            <person name="Huang Y."/>
            <person name="Du W."/>
            <person name="Zhou Y."/>
            <person name="Huang L."/>
            <person name="Dai X."/>
        </authorList>
    </citation>
    <scope>NUCLEOTIDE SEQUENCE [LARGE SCALE GENOMIC DNA]</scope>
    <source>
        <strain evidence="1 2">YYQ-30</strain>
    </source>
</reference>
<evidence type="ECO:0000313" key="1">
    <source>
        <dbReference type="EMBL" id="NNU80780.1"/>
    </source>
</evidence>
<dbReference type="InterPro" id="IPR009534">
    <property type="entry name" value="DUF1153"/>
</dbReference>
<dbReference type="Proteomes" id="UP000572377">
    <property type="component" value="Unassembled WGS sequence"/>
</dbReference>
<dbReference type="Gene3D" id="1.10.10.10">
    <property type="entry name" value="Winged helix-like DNA-binding domain superfamily/Winged helix DNA-binding domain"/>
    <property type="match status" value="1"/>
</dbReference>
<comment type="caution">
    <text evidence="1">The sequence shown here is derived from an EMBL/GenBank/DDBJ whole genome shotgun (WGS) entry which is preliminary data.</text>
</comment>
<evidence type="ECO:0000313" key="2">
    <source>
        <dbReference type="Proteomes" id="UP000572377"/>
    </source>
</evidence>
<dbReference type="SUPFAM" id="SSF48295">
    <property type="entry name" value="TrpR-like"/>
    <property type="match status" value="1"/>
</dbReference>
<dbReference type="Pfam" id="PF06627">
    <property type="entry name" value="DUF1153"/>
    <property type="match status" value="1"/>
</dbReference>
<sequence>MYVRREKGPLFVTLADGSRLTRSDLPPRGEHRWVARRKAVVVHAVTSGLLTEEEACEIYGLSTEELNGWRVAMETWGPRALRATAVQKYRKV</sequence>
<name>A0A849L3H7_9RHOB</name>
<proteinExistence type="predicted"/>
<dbReference type="GO" id="GO:0043565">
    <property type="term" value="F:sequence-specific DNA binding"/>
    <property type="evidence" value="ECO:0007669"/>
    <property type="project" value="InterPro"/>
</dbReference>
<keyword evidence="2" id="KW-1185">Reference proteome</keyword>
<organism evidence="1 2">
    <name type="scientific">Halovulum dunhuangense</name>
    <dbReference type="NCBI Taxonomy" id="1505036"/>
    <lineage>
        <taxon>Bacteria</taxon>
        <taxon>Pseudomonadati</taxon>
        <taxon>Pseudomonadota</taxon>
        <taxon>Alphaproteobacteria</taxon>
        <taxon>Rhodobacterales</taxon>
        <taxon>Paracoccaceae</taxon>
        <taxon>Halovulum</taxon>
    </lineage>
</organism>
<dbReference type="AlphaFoldDB" id="A0A849L3H7"/>